<dbReference type="EMBL" id="AAYA01000013">
    <property type="protein sequence ID" value="EBA06674.1"/>
    <property type="molecule type" value="Genomic_DNA"/>
</dbReference>
<organism evidence="4 5">
    <name type="scientific">Sagittula stellata (strain ATCC 700073 / DSM 11524 / E-37)</name>
    <dbReference type="NCBI Taxonomy" id="388399"/>
    <lineage>
        <taxon>Bacteria</taxon>
        <taxon>Pseudomonadati</taxon>
        <taxon>Pseudomonadota</taxon>
        <taxon>Alphaproteobacteria</taxon>
        <taxon>Rhodobacterales</taxon>
        <taxon>Roseobacteraceae</taxon>
        <taxon>Sagittula</taxon>
    </lineage>
</organism>
<evidence type="ECO:0000256" key="2">
    <source>
        <dbReference type="ARBA" id="ARBA00022898"/>
    </source>
</evidence>
<dbReference type="NCBIfam" id="NF005453">
    <property type="entry name" value="PRK07046.1"/>
    <property type="match status" value="1"/>
</dbReference>
<dbReference type="PANTHER" id="PTHR43713:SF3">
    <property type="entry name" value="GLUTAMATE-1-SEMIALDEHYDE 2,1-AMINOMUTASE 1, CHLOROPLASTIC-RELATED"/>
    <property type="match status" value="1"/>
</dbReference>
<evidence type="ECO:0000256" key="3">
    <source>
        <dbReference type="RuleBase" id="RU003560"/>
    </source>
</evidence>
<name>A3K7Q2_SAGS3</name>
<keyword evidence="2 3" id="KW-0663">Pyridoxal phosphate</keyword>
<evidence type="ECO:0000313" key="4">
    <source>
        <dbReference type="EMBL" id="EBA06674.1"/>
    </source>
</evidence>
<keyword evidence="4" id="KW-0413">Isomerase</keyword>
<dbReference type="PANTHER" id="PTHR43713">
    <property type="entry name" value="GLUTAMATE-1-SEMIALDEHYDE 2,1-AMINOMUTASE"/>
    <property type="match status" value="1"/>
</dbReference>
<protein>
    <submittedName>
        <fullName evidence="4">Glutamate-1-semialdehyde 2,1-aminomutase</fullName>
        <ecNumber evidence="4">5.4.3.8</ecNumber>
    </submittedName>
</protein>
<accession>A3K7Q2</accession>
<dbReference type="GO" id="GO:0008483">
    <property type="term" value="F:transaminase activity"/>
    <property type="evidence" value="ECO:0007669"/>
    <property type="project" value="InterPro"/>
</dbReference>
<sequence length="455" mass="49364">MDRINRPALTDRLREETALFATRHPGSAAQARNSAAHLLTGNGMNWWRMWPGGFPLCIREGQGAEVTDVDGNVLVDLCLGDTGAMTGHAPKGATEAIAASLYKGSSFMLPTEDHLWVAEELERRFGFSHWQYALSASDANRFAIRWARMATGRKKVAIFNHAYHGAVDEALAELDESGAVVPKAGNIGYGIAPSETTKVVEFNDLEGAKAALADEDVAIFLVEPALTNMSIVLPDPGFLEALSEACRDRGTVFLMDETHTISEGYRGYTGTHGIRADMIVIGKPIASGIPAAVYGFASDLAQTIESRYPAPEDEDALGIGTTLTGSAVTLAAIRGTLEHVLTEEAHRHMDALAEHYEAGVKSLFADLGLDWSVIRMGARVEFLYDNTNPRNGSDVLNSFKDYDLNAYLHVALLNRGFVLTPFHNMALMCPATTRAQVDAFHAAFREILEPVVGRD</sequence>
<dbReference type="Gene3D" id="3.40.640.10">
    <property type="entry name" value="Type I PLP-dependent aspartate aminotransferase-like (Major domain)"/>
    <property type="match status" value="1"/>
</dbReference>
<dbReference type="InterPro" id="IPR015424">
    <property type="entry name" value="PyrdxlP-dep_Trfase"/>
</dbReference>
<comment type="cofactor">
    <cofactor evidence="1">
        <name>pyridoxal 5'-phosphate</name>
        <dbReference type="ChEBI" id="CHEBI:597326"/>
    </cofactor>
</comment>
<dbReference type="eggNOG" id="COG0001">
    <property type="taxonomic scope" value="Bacteria"/>
</dbReference>
<dbReference type="GO" id="GO:0042286">
    <property type="term" value="F:glutamate-1-semialdehyde 2,1-aminomutase activity"/>
    <property type="evidence" value="ECO:0007669"/>
    <property type="project" value="UniProtKB-EC"/>
</dbReference>
<comment type="caution">
    <text evidence="4">The sequence shown here is derived from an EMBL/GenBank/DDBJ whole genome shotgun (WGS) entry which is preliminary data.</text>
</comment>
<dbReference type="GO" id="GO:0030170">
    <property type="term" value="F:pyridoxal phosphate binding"/>
    <property type="evidence" value="ECO:0007669"/>
    <property type="project" value="InterPro"/>
</dbReference>
<dbReference type="RefSeq" id="WP_005861810.1">
    <property type="nucleotide sequence ID" value="NZ_AAYA01000013.1"/>
</dbReference>
<proteinExistence type="inferred from homology"/>
<dbReference type="InterPro" id="IPR015422">
    <property type="entry name" value="PyrdxlP-dep_Trfase_small"/>
</dbReference>
<evidence type="ECO:0000256" key="1">
    <source>
        <dbReference type="ARBA" id="ARBA00001933"/>
    </source>
</evidence>
<dbReference type="OrthoDB" id="9801052at2"/>
<keyword evidence="5" id="KW-1185">Reference proteome</keyword>
<dbReference type="Gene3D" id="3.90.1150.10">
    <property type="entry name" value="Aspartate Aminotransferase, domain 1"/>
    <property type="match status" value="1"/>
</dbReference>
<dbReference type="EC" id="5.4.3.8" evidence="4"/>
<dbReference type="InterPro" id="IPR005814">
    <property type="entry name" value="Aminotrans_3"/>
</dbReference>
<dbReference type="Proteomes" id="UP000005713">
    <property type="component" value="Unassembled WGS sequence"/>
</dbReference>
<dbReference type="AlphaFoldDB" id="A3K7Q2"/>
<dbReference type="InterPro" id="IPR015421">
    <property type="entry name" value="PyrdxlP-dep_Trfase_major"/>
</dbReference>
<dbReference type="SUPFAM" id="SSF53383">
    <property type="entry name" value="PLP-dependent transferases"/>
    <property type="match status" value="1"/>
</dbReference>
<comment type="similarity">
    <text evidence="3">Belongs to the class-III pyridoxal-phosphate-dependent aminotransferase family.</text>
</comment>
<dbReference type="Pfam" id="PF00202">
    <property type="entry name" value="Aminotran_3"/>
    <property type="match status" value="1"/>
</dbReference>
<gene>
    <name evidence="4" type="ORF">SSE37_02265</name>
</gene>
<evidence type="ECO:0000313" key="5">
    <source>
        <dbReference type="Proteomes" id="UP000005713"/>
    </source>
</evidence>
<reference evidence="4 5" key="1">
    <citation type="submission" date="2006-06" db="EMBL/GenBank/DDBJ databases">
        <authorList>
            <person name="Moran M.A."/>
            <person name="Ferriera S."/>
            <person name="Johnson J."/>
            <person name="Kravitz S."/>
            <person name="Beeson K."/>
            <person name="Sutton G."/>
            <person name="Rogers Y.-H."/>
            <person name="Friedman R."/>
            <person name="Frazier M."/>
            <person name="Venter J.C."/>
        </authorList>
    </citation>
    <scope>NUCLEOTIDE SEQUENCE [LARGE SCALE GENOMIC DNA]</scope>
    <source>
        <strain evidence="4 5">E-37</strain>
    </source>
</reference>